<dbReference type="OrthoDB" id="9789291at2"/>
<dbReference type="InterPro" id="IPR014032">
    <property type="entry name" value="Peptidase_A24A_bac"/>
</dbReference>
<feature type="transmembrane region" description="Helical" evidence="3">
    <location>
        <begin position="157"/>
        <end position="181"/>
    </location>
</feature>
<gene>
    <name evidence="5" type="ORF">DKG74_06240</name>
</gene>
<dbReference type="GO" id="GO:0006465">
    <property type="term" value="P:signal peptide processing"/>
    <property type="evidence" value="ECO:0007669"/>
    <property type="project" value="TreeGrafter"/>
</dbReference>
<evidence type="ECO:0000313" key="6">
    <source>
        <dbReference type="Proteomes" id="UP000245461"/>
    </source>
</evidence>
<dbReference type="PANTHER" id="PTHR30487">
    <property type="entry name" value="TYPE 4 PREPILIN-LIKE PROTEINS LEADER PEPTIDE-PROCESSING ENZYME"/>
    <property type="match status" value="1"/>
</dbReference>
<dbReference type="GO" id="GO:0004190">
    <property type="term" value="F:aspartic-type endopeptidase activity"/>
    <property type="evidence" value="ECO:0007669"/>
    <property type="project" value="InterPro"/>
</dbReference>
<dbReference type="PRINTS" id="PR00864">
    <property type="entry name" value="PREPILNPTASE"/>
</dbReference>
<dbReference type="GO" id="GO:0005886">
    <property type="term" value="C:plasma membrane"/>
    <property type="evidence" value="ECO:0007669"/>
    <property type="project" value="TreeGrafter"/>
</dbReference>
<dbReference type="PANTHER" id="PTHR30487:SF0">
    <property type="entry name" value="PREPILIN LEADER PEPTIDASE_N-METHYLTRANSFERASE-RELATED"/>
    <property type="match status" value="1"/>
</dbReference>
<dbReference type="InterPro" id="IPR050882">
    <property type="entry name" value="Prepilin_peptidase/N-MTase"/>
</dbReference>
<proteinExistence type="inferred from homology"/>
<comment type="similarity">
    <text evidence="1 2">Belongs to the peptidase A24 family.</text>
</comment>
<evidence type="ECO:0000256" key="1">
    <source>
        <dbReference type="ARBA" id="ARBA00005801"/>
    </source>
</evidence>
<dbReference type="Pfam" id="PF01478">
    <property type="entry name" value="Peptidase_A24"/>
    <property type="match status" value="1"/>
</dbReference>
<reference evidence="5 6" key="1">
    <citation type="submission" date="2018-05" db="EMBL/GenBank/DDBJ databases">
        <title>Zavarzinia sp. HR-AS.</title>
        <authorList>
            <person name="Lee Y."/>
            <person name="Jeon C.O."/>
        </authorList>
    </citation>
    <scope>NUCLEOTIDE SEQUENCE [LARGE SCALE GENOMIC DNA]</scope>
    <source>
        <strain evidence="5 6">HR-AS</strain>
    </source>
</reference>
<feature type="transmembrane region" description="Helical" evidence="3">
    <location>
        <begin position="117"/>
        <end position="137"/>
    </location>
</feature>
<evidence type="ECO:0000256" key="2">
    <source>
        <dbReference type="RuleBase" id="RU003793"/>
    </source>
</evidence>
<keyword evidence="6" id="KW-1185">Reference proteome</keyword>
<feature type="domain" description="Prepilin type IV endopeptidase peptidase" evidence="4">
    <location>
        <begin position="72"/>
        <end position="177"/>
    </location>
</feature>
<evidence type="ECO:0000259" key="4">
    <source>
        <dbReference type="Pfam" id="PF01478"/>
    </source>
</evidence>
<feature type="transmembrane region" description="Helical" evidence="3">
    <location>
        <begin position="65"/>
        <end position="82"/>
    </location>
</feature>
<dbReference type="RefSeq" id="WP_109903723.1">
    <property type="nucleotide sequence ID" value="NZ_QGLE01000002.1"/>
</dbReference>
<dbReference type="Gene3D" id="1.20.120.1220">
    <property type="match status" value="1"/>
</dbReference>
<accession>A0A317EE97</accession>
<name>A0A317EE97_9PROT</name>
<dbReference type="InterPro" id="IPR000045">
    <property type="entry name" value="Prepilin_IV_endopep_pep"/>
</dbReference>
<keyword evidence="3" id="KW-0812">Transmembrane</keyword>
<dbReference type="EMBL" id="QGLE01000002">
    <property type="protein sequence ID" value="PWR25357.1"/>
    <property type="molecule type" value="Genomic_DNA"/>
</dbReference>
<evidence type="ECO:0000256" key="3">
    <source>
        <dbReference type="SAM" id="Phobius"/>
    </source>
</evidence>
<feature type="transmembrane region" description="Helical" evidence="3">
    <location>
        <begin position="94"/>
        <end position="111"/>
    </location>
</feature>
<dbReference type="Proteomes" id="UP000245461">
    <property type="component" value="Unassembled WGS sequence"/>
</dbReference>
<keyword evidence="3" id="KW-0472">Membrane</keyword>
<evidence type="ECO:0000313" key="5">
    <source>
        <dbReference type="EMBL" id="PWR25357.1"/>
    </source>
</evidence>
<keyword evidence="3" id="KW-1133">Transmembrane helix</keyword>
<dbReference type="AlphaFoldDB" id="A0A317EE97"/>
<sequence>MAAPWPLVFAAALGLIVGGALDHVAGWLGRDGGGVWPAAGASPLLTGGAGAALGLWAGSVVPAPVLGWACGLGWGLLVLALVDLRCWRLPDALTLPLLAGGLLFAAVVVPGTLADHVIGAAAGYGVIALAGLAYRTLRGRDGLGWGDAKLLAAGGAWVGWAGLGGILFIAAVAALLAVFAFRLRGGAVTADTALPFGPALALGIWLSFLHGPLLIG</sequence>
<organism evidence="5 6">
    <name type="scientific">Zavarzinia aquatilis</name>
    <dbReference type="NCBI Taxonomy" id="2211142"/>
    <lineage>
        <taxon>Bacteria</taxon>
        <taxon>Pseudomonadati</taxon>
        <taxon>Pseudomonadota</taxon>
        <taxon>Alphaproteobacteria</taxon>
        <taxon>Rhodospirillales</taxon>
        <taxon>Zavarziniaceae</taxon>
        <taxon>Zavarzinia</taxon>
    </lineage>
</organism>
<comment type="caution">
    <text evidence="5">The sequence shown here is derived from an EMBL/GenBank/DDBJ whole genome shotgun (WGS) entry which is preliminary data.</text>
</comment>
<protein>
    <submittedName>
        <fullName evidence="5">Prepilin peptidase</fullName>
    </submittedName>
</protein>
<feature type="transmembrane region" description="Helical" evidence="3">
    <location>
        <begin position="193"/>
        <end position="215"/>
    </location>
</feature>